<evidence type="ECO:0000313" key="15">
    <source>
        <dbReference type="EMBL" id="EXX60760.1"/>
    </source>
</evidence>
<keyword evidence="8" id="KW-0472">Membrane</keyword>
<dbReference type="Pfam" id="PF00071">
    <property type="entry name" value="Ras"/>
    <property type="match status" value="1"/>
</dbReference>
<proteinExistence type="inferred from homology"/>
<evidence type="ECO:0000256" key="4">
    <source>
        <dbReference type="ARBA" id="ARBA00022475"/>
    </source>
</evidence>
<dbReference type="GO" id="GO:0051286">
    <property type="term" value="C:cell tip"/>
    <property type="evidence" value="ECO:0007669"/>
    <property type="project" value="UniProtKB-ARBA"/>
</dbReference>
<evidence type="ECO:0000256" key="1">
    <source>
        <dbReference type="ARBA" id="ARBA00004193"/>
    </source>
</evidence>
<dbReference type="PROSITE" id="PS51421">
    <property type="entry name" value="RAS"/>
    <property type="match status" value="1"/>
</dbReference>
<dbReference type="SMR" id="A0A015J201"/>
<sequence length="679" mass="77661">MQSIKCVLVGDENAEKTTLLISYTTNKFPSEFVPTVFDNYAVTIMIGDEPYTLGLFDMTGQEDYDRLRPLSYAQTDVFLVCFSVVSPASFENIKEKWIPEVQHHCPGVPHLIVGTQIDLRDDPAVVEKLSRQKMKPVSVEEGERLAREIGAVKYVECSALTQKGLKNVFDEAIVAALEPPVVRRVNRPFISRLRRFYKGLRRKEESIPQLPSVYQPKPSDGPVEPVEFVKPVKPVKPIEPVEPVEPIEPVESIEPTEPIESVEQIKPVEFVEPIEPVESIDEFVDKRDKKYSTCKSCKRFNTGENLCHSCDPRIAKKWKSKNKEIDDFIKESQLKAKHYDDVIEWINFDQLRGIEEIGKGGFSTVYSANWVNQKKVALKRFKTQDNSLDFLNEIKAHVQCQFQASSIKIHGITFKPSTKEYMMVYQYANEGDLRQYLSKKFPTLIWEQKLDLLISIALDLLTIHHEGYLHKDLHSGNILLFSNTDQPGIKSCISDLGLSRRMDDTDVNEYEGVYGVFPYVAPEVLLRKPYTKESDIYSLGVIMSEMSIGKLPFENVSHDICLLINICKNGLRPEFAPGTPDCYIQLAKQCMDADPEKRPTAYKICEECCNWRDLLGELNEKELDEKEVDIRSAFLEADKIIPTLSTVSQRHSNAIYVSRFIDTQKFLNSDTSIKPILYW</sequence>
<dbReference type="PRINTS" id="PR00449">
    <property type="entry name" value="RASTRNSFRMNG"/>
</dbReference>
<dbReference type="SUPFAM" id="SSF52540">
    <property type="entry name" value="P-loop containing nucleoside triphosphate hydrolases"/>
    <property type="match status" value="1"/>
</dbReference>
<dbReference type="InterPro" id="IPR027417">
    <property type="entry name" value="P-loop_NTPase"/>
</dbReference>
<evidence type="ECO:0000256" key="2">
    <source>
        <dbReference type="ARBA" id="ARBA00008112"/>
    </source>
</evidence>
<dbReference type="Pfam" id="PF07714">
    <property type="entry name" value="PK_Tyr_Ser-Thr"/>
    <property type="match status" value="1"/>
</dbReference>
<dbReference type="InterPro" id="IPR001806">
    <property type="entry name" value="Small_GTPase"/>
</dbReference>
<evidence type="ECO:0000259" key="14">
    <source>
        <dbReference type="PROSITE" id="PS50011"/>
    </source>
</evidence>
<evidence type="ECO:0000256" key="3">
    <source>
        <dbReference type="ARBA" id="ARBA00008171"/>
    </source>
</evidence>
<gene>
    <name evidence="15" type="ORF">RirG_177010</name>
</gene>
<dbReference type="GO" id="GO:0005938">
    <property type="term" value="C:cell cortex"/>
    <property type="evidence" value="ECO:0007669"/>
    <property type="project" value="UniProtKB-ARBA"/>
</dbReference>
<keyword evidence="11" id="KW-0131">Cell cycle</keyword>
<feature type="domain" description="Protein kinase" evidence="14">
    <location>
        <begin position="351"/>
        <end position="615"/>
    </location>
</feature>
<comment type="subcellular location">
    <subcellularLocation>
        <location evidence="1">Cell membrane</location>
        <topology evidence="1">Lipid-anchor</topology>
    </subcellularLocation>
    <subcellularLocation>
        <location evidence="12">Endomembrane system</location>
        <topology evidence="12">Lipid-anchor</topology>
        <orientation evidence="12">Cytoplasmic side</orientation>
    </subcellularLocation>
</comment>
<dbReference type="GO" id="GO:0007264">
    <property type="term" value="P:small GTPase-mediated signal transduction"/>
    <property type="evidence" value="ECO:0007669"/>
    <property type="project" value="InterPro"/>
</dbReference>
<dbReference type="CDD" id="cd01874">
    <property type="entry name" value="Cdc42"/>
    <property type="match status" value="1"/>
</dbReference>
<feature type="binding site" evidence="13">
    <location>
        <position position="379"/>
    </location>
    <ligand>
        <name>ATP</name>
        <dbReference type="ChEBI" id="CHEBI:30616"/>
    </ligand>
</feature>
<dbReference type="GO" id="GO:0005524">
    <property type="term" value="F:ATP binding"/>
    <property type="evidence" value="ECO:0007669"/>
    <property type="project" value="UniProtKB-UniRule"/>
</dbReference>
<dbReference type="InterPro" id="IPR017441">
    <property type="entry name" value="Protein_kinase_ATP_BS"/>
</dbReference>
<dbReference type="GO" id="GO:0004672">
    <property type="term" value="F:protein kinase activity"/>
    <property type="evidence" value="ECO:0007669"/>
    <property type="project" value="InterPro"/>
</dbReference>
<keyword evidence="9" id="KW-0449">Lipoprotein</keyword>
<evidence type="ECO:0000256" key="8">
    <source>
        <dbReference type="ARBA" id="ARBA00023136"/>
    </source>
</evidence>
<accession>A0A015J201</accession>
<dbReference type="GO" id="GO:0005525">
    <property type="term" value="F:GTP binding"/>
    <property type="evidence" value="ECO:0007669"/>
    <property type="project" value="UniProtKB-KW"/>
</dbReference>
<keyword evidence="4" id="KW-1003">Cell membrane</keyword>
<dbReference type="AlphaFoldDB" id="A0A015J201"/>
<dbReference type="GO" id="GO:0030010">
    <property type="term" value="P:establishment of cell polarity"/>
    <property type="evidence" value="ECO:0007669"/>
    <property type="project" value="UniProtKB-ARBA"/>
</dbReference>
<keyword evidence="6 13" id="KW-0547">Nucleotide-binding</keyword>
<dbReference type="InterPro" id="IPR000719">
    <property type="entry name" value="Prot_kinase_dom"/>
</dbReference>
<dbReference type="SMART" id="SM00175">
    <property type="entry name" value="RAB"/>
    <property type="match status" value="1"/>
</dbReference>
<dbReference type="PROSITE" id="PS51420">
    <property type="entry name" value="RHO"/>
    <property type="match status" value="1"/>
</dbReference>
<evidence type="ECO:0000313" key="16">
    <source>
        <dbReference type="Proteomes" id="UP000022910"/>
    </source>
</evidence>
<keyword evidence="13" id="KW-0067">ATP-binding</keyword>
<dbReference type="Proteomes" id="UP000022910">
    <property type="component" value="Unassembled WGS sequence"/>
</dbReference>
<dbReference type="InterPro" id="IPR005225">
    <property type="entry name" value="Small_GTP-bd"/>
</dbReference>
<comment type="similarity">
    <text evidence="2">Belongs to the small GTPase superfamily. Rho family. CDC42 subfamily.</text>
</comment>
<name>A0A015J201_RHIIW</name>
<evidence type="ECO:0000256" key="7">
    <source>
        <dbReference type="ARBA" id="ARBA00023134"/>
    </source>
</evidence>
<dbReference type="EMBL" id="JEMT01025855">
    <property type="protein sequence ID" value="EXX60760.1"/>
    <property type="molecule type" value="Genomic_DNA"/>
</dbReference>
<evidence type="ECO:0000256" key="11">
    <source>
        <dbReference type="ARBA" id="ARBA00023306"/>
    </source>
</evidence>
<reference evidence="15 16" key="1">
    <citation type="submission" date="2014-02" db="EMBL/GenBank/DDBJ databases">
        <title>Single nucleus genome sequencing reveals high similarity among nuclei of an endomycorrhizal fungus.</title>
        <authorList>
            <person name="Lin K."/>
            <person name="Geurts R."/>
            <person name="Zhang Z."/>
            <person name="Limpens E."/>
            <person name="Saunders D.G."/>
            <person name="Mu D."/>
            <person name="Pang E."/>
            <person name="Cao H."/>
            <person name="Cha H."/>
            <person name="Lin T."/>
            <person name="Zhou Q."/>
            <person name="Shang Y."/>
            <person name="Li Y."/>
            <person name="Ivanov S."/>
            <person name="Sharma T."/>
            <person name="Velzen R.V."/>
            <person name="Ruijter N.D."/>
            <person name="Aanen D.K."/>
            <person name="Win J."/>
            <person name="Kamoun S."/>
            <person name="Bisseling T."/>
            <person name="Huang S."/>
        </authorList>
    </citation>
    <scope>NUCLEOTIDE SEQUENCE [LARGE SCALE GENOMIC DNA]</scope>
    <source>
        <strain evidence="16">DAOM197198w</strain>
    </source>
</reference>
<dbReference type="InterPro" id="IPR001245">
    <property type="entry name" value="Ser-Thr/Tyr_kinase_cat_dom"/>
</dbReference>
<dbReference type="GO" id="GO:0012505">
    <property type="term" value="C:endomembrane system"/>
    <property type="evidence" value="ECO:0007669"/>
    <property type="project" value="UniProtKB-SubCell"/>
</dbReference>
<dbReference type="OrthoDB" id="10347961at2759"/>
<dbReference type="InterPro" id="IPR011009">
    <property type="entry name" value="Kinase-like_dom_sf"/>
</dbReference>
<dbReference type="NCBIfam" id="TIGR00231">
    <property type="entry name" value="small_GTP"/>
    <property type="match status" value="1"/>
</dbReference>
<evidence type="ECO:0000256" key="5">
    <source>
        <dbReference type="ARBA" id="ARBA00022481"/>
    </source>
</evidence>
<dbReference type="SUPFAM" id="SSF56112">
    <property type="entry name" value="Protein kinase-like (PK-like)"/>
    <property type="match status" value="1"/>
</dbReference>
<dbReference type="PROSITE" id="PS51419">
    <property type="entry name" value="RAB"/>
    <property type="match status" value="1"/>
</dbReference>
<organism evidence="15 16">
    <name type="scientific">Rhizophagus irregularis (strain DAOM 197198w)</name>
    <name type="common">Glomus intraradices</name>
    <dbReference type="NCBI Taxonomy" id="1432141"/>
    <lineage>
        <taxon>Eukaryota</taxon>
        <taxon>Fungi</taxon>
        <taxon>Fungi incertae sedis</taxon>
        <taxon>Mucoromycota</taxon>
        <taxon>Glomeromycotina</taxon>
        <taxon>Glomeromycetes</taxon>
        <taxon>Glomerales</taxon>
        <taxon>Glomeraceae</taxon>
        <taxon>Rhizophagus</taxon>
    </lineage>
</organism>
<dbReference type="PROSITE" id="PS00107">
    <property type="entry name" value="PROTEIN_KINASE_ATP"/>
    <property type="match status" value="1"/>
</dbReference>
<dbReference type="PROSITE" id="PS50011">
    <property type="entry name" value="PROTEIN_KINASE_DOM"/>
    <property type="match status" value="1"/>
</dbReference>
<dbReference type="HOGENOM" id="CLU_404974_0_0_1"/>
<keyword evidence="5" id="KW-0488">Methylation</keyword>
<comment type="caution">
    <text evidence="15">The sequence shown here is derived from an EMBL/GenBank/DDBJ whole genome shotgun (WGS) entry which is preliminary data.</text>
</comment>
<keyword evidence="10" id="KW-0636">Prenylation</keyword>
<dbReference type="GO" id="GO:0005886">
    <property type="term" value="C:plasma membrane"/>
    <property type="evidence" value="ECO:0007669"/>
    <property type="project" value="UniProtKB-SubCell"/>
</dbReference>
<keyword evidence="16" id="KW-1185">Reference proteome</keyword>
<keyword evidence="7" id="KW-0342">GTP-binding</keyword>
<dbReference type="PANTHER" id="PTHR24072">
    <property type="entry name" value="RHO FAMILY GTPASE"/>
    <property type="match status" value="1"/>
</dbReference>
<dbReference type="FunFam" id="3.40.50.300:FF:000236">
    <property type="entry name" value="Cell division control protein 42"/>
    <property type="match status" value="1"/>
</dbReference>
<dbReference type="SMART" id="SM00174">
    <property type="entry name" value="RHO"/>
    <property type="match status" value="1"/>
</dbReference>
<evidence type="ECO:0000256" key="13">
    <source>
        <dbReference type="PROSITE-ProRule" id="PRU10141"/>
    </source>
</evidence>
<dbReference type="STRING" id="1432141.A0A015J201"/>
<comment type="similarity">
    <text evidence="3">Belongs to the protein kinase superfamily. TKL Ser/Thr protein kinase family. ROCO subfamily.</text>
</comment>
<dbReference type="InterPro" id="IPR003578">
    <property type="entry name" value="Small_GTPase_Rho"/>
</dbReference>
<evidence type="ECO:0000256" key="10">
    <source>
        <dbReference type="ARBA" id="ARBA00023289"/>
    </source>
</evidence>
<protein>
    <submittedName>
        <fullName evidence="15">Cdc42p</fullName>
    </submittedName>
</protein>
<dbReference type="InterPro" id="IPR037874">
    <property type="entry name" value="Cdc42"/>
</dbReference>
<dbReference type="GO" id="GO:0003924">
    <property type="term" value="F:GTPase activity"/>
    <property type="evidence" value="ECO:0007669"/>
    <property type="project" value="InterPro"/>
</dbReference>
<dbReference type="Gene3D" id="1.10.510.10">
    <property type="entry name" value="Transferase(Phosphotransferase) domain 1"/>
    <property type="match status" value="1"/>
</dbReference>
<evidence type="ECO:0000256" key="9">
    <source>
        <dbReference type="ARBA" id="ARBA00023288"/>
    </source>
</evidence>
<dbReference type="Gene3D" id="3.40.50.300">
    <property type="entry name" value="P-loop containing nucleotide triphosphate hydrolases"/>
    <property type="match status" value="1"/>
</dbReference>
<dbReference type="SMART" id="SM00173">
    <property type="entry name" value="RAS"/>
    <property type="match status" value="1"/>
</dbReference>
<evidence type="ECO:0000256" key="12">
    <source>
        <dbReference type="ARBA" id="ARBA00046278"/>
    </source>
</evidence>
<evidence type="ECO:0000256" key="6">
    <source>
        <dbReference type="ARBA" id="ARBA00022741"/>
    </source>
</evidence>